<evidence type="ECO:0000256" key="3">
    <source>
        <dbReference type="ARBA" id="ARBA00022555"/>
    </source>
</evidence>
<organism evidence="16 17">
    <name type="scientific">Saccharopolyspora taberi</name>
    <dbReference type="NCBI Taxonomy" id="60895"/>
    <lineage>
        <taxon>Bacteria</taxon>
        <taxon>Bacillati</taxon>
        <taxon>Actinomycetota</taxon>
        <taxon>Actinomycetes</taxon>
        <taxon>Pseudonocardiales</taxon>
        <taxon>Pseudonocardiaceae</taxon>
        <taxon>Saccharopolyspora</taxon>
    </lineage>
</organism>
<keyword evidence="9 13" id="KW-0694">RNA-binding</keyword>
<evidence type="ECO:0000256" key="13">
    <source>
        <dbReference type="HAMAP-Rule" id="MF_00184"/>
    </source>
</evidence>
<comment type="caution">
    <text evidence="16">The sequence shown here is derived from an EMBL/GenBank/DDBJ whole genome shotgun (WGS) entry which is preliminary data.</text>
</comment>
<evidence type="ECO:0000256" key="6">
    <source>
        <dbReference type="ARBA" id="ARBA00022741"/>
    </source>
</evidence>
<dbReference type="PROSITE" id="PS50862">
    <property type="entry name" value="AA_TRNA_LIGASE_II"/>
    <property type="match status" value="1"/>
</dbReference>
<evidence type="ECO:0000256" key="2">
    <source>
        <dbReference type="ARBA" id="ARBA00022490"/>
    </source>
</evidence>
<comment type="subcellular location">
    <subcellularLocation>
        <location evidence="13">Cytoplasm</location>
    </subcellularLocation>
</comment>
<keyword evidence="3 13" id="KW-0820">tRNA-binding</keyword>
<feature type="binding site" evidence="13">
    <location>
        <position position="421"/>
    </location>
    <ligand>
        <name>Zn(2+)</name>
        <dbReference type="ChEBI" id="CHEBI:29105"/>
        <note>catalytic</note>
    </ligand>
</feature>
<dbReference type="EMBL" id="BAAAUX010000016">
    <property type="protein sequence ID" value="GAA2802190.1"/>
    <property type="molecule type" value="Genomic_DNA"/>
</dbReference>
<dbReference type="InterPro" id="IPR018163">
    <property type="entry name" value="Thr/Ala-tRNA-synth_IIc_edit"/>
</dbReference>
<feature type="binding site" evidence="13">
    <location>
        <position position="548"/>
    </location>
    <ligand>
        <name>Zn(2+)</name>
        <dbReference type="ChEBI" id="CHEBI:29105"/>
        <note>catalytic</note>
    </ligand>
</feature>
<dbReference type="Pfam" id="PF07973">
    <property type="entry name" value="tRNA_SAD"/>
    <property type="match status" value="1"/>
</dbReference>
<dbReference type="CDD" id="cd00771">
    <property type="entry name" value="ThrRS_core"/>
    <property type="match status" value="1"/>
</dbReference>
<keyword evidence="7 13" id="KW-0862">Zinc</keyword>
<keyword evidence="8 13" id="KW-0067">ATP-binding</keyword>
<evidence type="ECO:0000256" key="5">
    <source>
        <dbReference type="ARBA" id="ARBA00022723"/>
    </source>
</evidence>
<evidence type="ECO:0000256" key="11">
    <source>
        <dbReference type="ARBA" id="ARBA00023146"/>
    </source>
</evidence>
<sequence length="687" mass="77092">MSVQPSAAQQAPRVKVPAGTTAGEAVLEAGLPSKGPDAVVVVRDAEGALRDLAWSPEADVEVEAVAASTEDGRSVIRHSAAHVLAQAVQQLHDEAKLGIGPPVRDGFYYDFDVAQPFTPEDLQALEKRMKQIIKSGQKFSRRKLESIEAARAELADEPYKLELVDLKSGSEDVDTSEVMEVGAGELTVYDNVDRHGEVVWGDLCRGPHVPHTRFIPAFKLMRVAAAYWRGDQNNQQLQRIYGTAWESKDKLDEHLELLAEAERRDHRRLGAELDLFSFPDEVGSGLPVFHPKGGIIRRAMEDYSRRRHEEAGYEFVYSPHITKGALFETSGHLDWYKDGMFPAMHLDEERDEDGEVRKPGQDYYLKPMNCPFHNLIYRSRGRSYRELPLRLFEFGSVYRYEKSGVVHGLTRVRGMTQDDAHIYCTPDQLQDELKSLLDFVLNLLRDFGLDDFYLELSTRNEEKYVGDDESWQIATEALREAAESSGLELVPDPGGAAFYGPKISVQAKDALGRTWQMSTIQVDYHLPDRFNLEYTAPDGSRQQPIKIHRALFGSIERFFGVLTEHYAGAFPAWLAPVQAVGIPIADEHLDHLHRVAKALRAKGIRVDIDGGDDRMQKKIRNHTTQKVPFLLLAGGKDVEADAVSFRFRDGTQINGVPVDSAVAALTRWVERRENSSPTAETFQTELA</sequence>
<dbReference type="PANTHER" id="PTHR11451">
    <property type="entry name" value="THREONINE-TRNA LIGASE"/>
    <property type="match status" value="1"/>
</dbReference>
<dbReference type="Pfam" id="PF03129">
    <property type="entry name" value="HGTP_anticodon"/>
    <property type="match status" value="1"/>
</dbReference>
<dbReference type="InterPro" id="IPR036621">
    <property type="entry name" value="Anticodon-bd_dom_sf"/>
</dbReference>
<dbReference type="InterPro" id="IPR004154">
    <property type="entry name" value="Anticodon-bd"/>
</dbReference>
<dbReference type="InterPro" id="IPR002314">
    <property type="entry name" value="aa-tRNA-synt_IIb"/>
</dbReference>
<evidence type="ECO:0000256" key="1">
    <source>
        <dbReference type="ARBA" id="ARBA00008226"/>
    </source>
</evidence>
<dbReference type="GO" id="GO:0016874">
    <property type="term" value="F:ligase activity"/>
    <property type="evidence" value="ECO:0007669"/>
    <property type="project" value="UniProtKB-KW"/>
</dbReference>
<comment type="catalytic activity">
    <reaction evidence="12 13">
        <text>tRNA(Thr) + L-threonine + ATP = L-threonyl-tRNA(Thr) + AMP + diphosphate + H(+)</text>
        <dbReference type="Rhea" id="RHEA:24624"/>
        <dbReference type="Rhea" id="RHEA-COMP:9670"/>
        <dbReference type="Rhea" id="RHEA-COMP:9704"/>
        <dbReference type="ChEBI" id="CHEBI:15378"/>
        <dbReference type="ChEBI" id="CHEBI:30616"/>
        <dbReference type="ChEBI" id="CHEBI:33019"/>
        <dbReference type="ChEBI" id="CHEBI:57926"/>
        <dbReference type="ChEBI" id="CHEBI:78442"/>
        <dbReference type="ChEBI" id="CHEBI:78534"/>
        <dbReference type="ChEBI" id="CHEBI:456215"/>
        <dbReference type="EC" id="6.1.1.3"/>
    </reaction>
</comment>
<name>A0ABN3VHT6_9PSEU</name>
<evidence type="ECO:0000313" key="16">
    <source>
        <dbReference type="EMBL" id="GAA2802190.1"/>
    </source>
</evidence>
<evidence type="ECO:0000256" key="4">
    <source>
        <dbReference type="ARBA" id="ARBA00022598"/>
    </source>
</evidence>
<dbReference type="InterPro" id="IPR004095">
    <property type="entry name" value="TGS"/>
</dbReference>
<evidence type="ECO:0000259" key="15">
    <source>
        <dbReference type="PROSITE" id="PS51880"/>
    </source>
</evidence>
<accession>A0ABN3VHT6</accession>
<dbReference type="HAMAP" id="MF_00184">
    <property type="entry name" value="Thr_tRNA_synth"/>
    <property type="match status" value="1"/>
</dbReference>
<keyword evidence="4 13" id="KW-0436">Ligase</keyword>
<comment type="subunit">
    <text evidence="13">Homodimer.</text>
</comment>
<dbReference type="EC" id="6.1.1.3" evidence="13"/>
<dbReference type="Gene3D" id="3.30.54.20">
    <property type="match status" value="1"/>
</dbReference>
<dbReference type="Proteomes" id="UP001500979">
    <property type="component" value="Unassembled WGS sequence"/>
</dbReference>
<keyword evidence="17" id="KW-1185">Reference proteome</keyword>
<dbReference type="InterPro" id="IPR012947">
    <property type="entry name" value="tRNA_SAD"/>
</dbReference>
<protein>
    <recommendedName>
        <fullName evidence="13">Threonine--tRNA ligase</fullName>
        <ecNumber evidence="13">6.1.1.3</ecNumber>
    </recommendedName>
    <alternativeName>
        <fullName evidence="13">Threonyl-tRNA synthetase</fullName>
        <shortName evidence="13">ThrRS</shortName>
    </alternativeName>
</protein>
<dbReference type="PANTHER" id="PTHR11451:SF44">
    <property type="entry name" value="THREONINE--TRNA LIGASE, CHLOROPLASTIC_MITOCHONDRIAL 2"/>
    <property type="match status" value="1"/>
</dbReference>
<reference evidence="16 17" key="1">
    <citation type="journal article" date="2019" name="Int. J. Syst. Evol. Microbiol.">
        <title>The Global Catalogue of Microorganisms (GCM) 10K type strain sequencing project: providing services to taxonomists for standard genome sequencing and annotation.</title>
        <authorList>
            <consortium name="The Broad Institute Genomics Platform"/>
            <consortium name="The Broad Institute Genome Sequencing Center for Infectious Disease"/>
            <person name="Wu L."/>
            <person name="Ma J."/>
        </authorList>
    </citation>
    <scope>NUCLEOTIDE SEQUENCE [LARGE SCALE GENOMIC DNA]</scope>
    <source>
        <strain evidence="16 17">JCM 9383</strain>
    </source>
</reference>
<dbReference type="SMART" id="SM00863">
    <property type="entry name" value="tRNA_SAD"/>
    <property type="match status" value="1"/>
</dbReference>
<dbReference type="Gene3D" id="3.30.980.10">
    <property type="entry name" value="Threonyl-trna Synthetase, Chain A, domain 2"/>
    <property type="match status" value="1"/>
</dbReference>
<comment type="caution">
    <text evidence="13">Lacks conserved residue(s) required for the propagation of feature annotation.</text>
</comment>
<dbReference type="NCBIfam" id="TIGR00418">
    <property type="entry name" value="thrS"/>
    <property type="match status" value="1"/>
</dbReference>
<dbReference type="CDD" id="cd00860">
    <property type="entry name" value="ThrRS_anticodon"/>
    <property type="match status" value="1"/>
</dbReference>
<evidence type="ECO:0000256" key="10">
    <source>
        <dbReference type="ARBA" id="ARBA00022917"/>
    </source>
</evidence>
<dbReference type="SUPFAM" id="SSF52954">
    <property type="entry name" value="Class II aaRS ABD-related"/>
    <property type="match status" value="1"/>
</dbReference>
<keyword evidence="11 13" id="KW-0030">Aminoacyl-tRNA synthetase</keyword>
<evidence type="ECO:0000256" key="8">
    <source>
        <dbReference type="ARBA" id="ARBA00022840"/>
    </source>
</evidence>
<dbReference type="SUPFAM" id="SSF55681">
    <property type="entry name" value="Class II aaRS and biotin synthetases"/>
    <property type="match status" value="1"/>
</dbReference>
<dbReference type="Gene3D" id="3.40.50.800">
    <property type="entry name" value="Anticodon-binding domain"/>
    <property type="match status" value="1"/>
</dbReference>
<dbReference type="SUPFAM" id="SSF55186">
    <property type="entry name" value="ThrRS/AlaRS common domain"/>
    <property type="match status" value="1"/>
</dbReference>
<dbReference type="PROSITE" id="PS51880">
    <property type="entry name" value="TGS"/>
    <property type="match status" value="1"/>
</dbReference>
<dbReference type="Gene3D" id="3.30.930.10">
    <property type="entry name" value="Bira Bifunctional Protein, Domain 2"/>
    <property type="match status" value="1"/>
</dbReference>
<feature type="binding site" evidence="13">
    <location>
        <position position="370"/>
    </location>
    <ligand>
        <name>Zn(2+)</name>
        <dbReference type="ChEBI" id="CHEBI:29105"/>
        <note>catalytic</note>
    </ligand>
</feature>
<keyword evidence="6 13" id="KW-0547">Nucleotide-binding</keyword>
<evidence type="ECO:0000256" key="9">
    <source>
        <dbReference type="ARBA" id="ARBA00022884"/>
    </source>
</evidence>
<proteinExistence type="inferred from homology"/>
<dbReference type="InterPro" id="IPR006195">
    <property type="entry name" value="aa-tRNA-synth_II"/>
</dbReference>
<dbReference type="Pfam" id="PF00587">
    <property type="entry name" value="tRNA-synt_2b"/>
    <property type="match status" value="1"/>
</dbReference>
<dbReference type="InterPro" id="IPR045864">
    <property type="entry name" value="aa-tRNA-synth_II/BPL/LPL"/>
</dbReference>
<evidence type="ECO:0000313" key="17">
    <source>
        <dbReference type="Proteomes" id="UP001500979"/>
    </source>
</evidence>
<keyword evidence="5 13" id="KW-0479">Metal-binding</keyword>
<keyword evidence="2 13" id="KW-0963">Cytoplasm</keyword>
<gene>
    <name evidence="16" type="primary">thrS_2</name>
    <name evidence="13" type="synonym">thrS</name>
    <name evidence="16" type="ORF">GCM10010470_41540</name>
</gene>
<comment type="cofactor">
    <cofactor evidence="13">
        <name>Zn(2+)</name>
        <dbReference type="ChEBI" id="CHEBI:29105"/>
    </cofactor>
    <text evidence="13">Binds 1 zinc ion per subunit.</text>
</comment>
<comment type="similarity">
    <text evidence="1 13">Belongs to the class-II aminoacyl-tRNA synthetase family.</text>
</comment>
<evidence type="ECO:0000256" key="12">
    <source>
        <dbReference type="ARBA" id="ARBA00049515"/>
    </source>
</evidence>
<evidence type="ECO:0000256" key="7">
    <source>
        <dbReference type="ARBA" id="ARBA00022833"/>
    </source>
</evidence>
<dbReference type="InterPro" id="IPR047246">
    <property type="entry name" value="ThrRS_anticodon"/>
</dbReference>
<dbReference type="InterPro" id="IPR002320">
    <property type="entry name" value="Thr-tRNA-ligase_IIa"/>
</dbReference>
<keyword evidence="10 13" id="KW-0648">Protein biosynthesis</keyword>
<evidence type="ECO:0000259" key="14">
    <source>
        <dbReference type="PROSITE" id="PS50862"/>
    </source>
</evidence>
<feature type="domain" description="Aminoacyl-transfer RNA synthetases class-II family profile" evidence="14">
    <location>
        <begin position="252"/>
        <end position="571"/>
    </location>
</feature>
<dbReference type="PRINTS" id="PR01047">
    <property type="entry name" value="TRNASYNTHTHR"/>
</dbReference>
<feature type="domain" description="TGS" evidence="15">
    <location>
        <begin position="1"/>
        <end position="66"/>
    </location>
</feature>
<dbReference type="InterPro" id="IPR033728">
    <property type="entry name" value="ThrRS_core"/>
</dbReference>